<feature type="transmembrane region" description="Helical" evidence="7">
    <location>
        <begin position="41"/>
        <end position="64"/>
    </location>
</feature>
<reference evidence="9 10" key="1">
    <citation type="submission" date="2014-04" db="EMBL/GenBank/DDBJ databases">
        <title>Evolutionary Origins and Diversification of the Mycorrhizal Mutualists.</title>
        <authorList>
            <consortium name="DOE Joint Genome Institute"/>
            <consortium name="Mycorrhizal Genomics Consortium"/>
            <person name="Kohler A."/>
            <person name="Kuo A."/>
            <person name="Nagy L.G."/>
            <person name="Floudas D."/>
            <person name="Copeland A."/>
            <person name="Barry K.W."/>
            <person name="Cichocki N."/>
            <person name="Veneault-Fourrey C."/>
            <person name="LaButti K."/>
            <person name="Lindquist E.A."/>
            <person name="Lipzen A."/>
            <person name="Lundell T."/>
            <person name="Morin E."/>
            <person name="Murat C."/>
            <person name="Riley R."/>
            <person name="Ohm R."/>
            <person name="Sun H."/>
            <person name="Tunlid A."/>
            <person name="Henrissat B."/>
            <person name="Grigoriev I.V."/>
            <person name="Hibbett D.S."/>
            <person name="Martin F."/>
        </authorList>
    </citation>
    <scope>NUCLEOTIDE SEQUENCE [LARGE SCALE GENOMIC DNA]</scope>
    <source>
        <strain evidence="9 10">MD-312</strain>
    </source>
</reference>
<gene>
    <name evidence="9" type="ORF">HYDPIDRAFT_176319</name>
</gene>
<dbReference type="OrthoDB" id="419616at2759"/>
<evidence type="ECO:0000256" key="3">
    <source>
        <dbReference type="ARBA" id="ARBA00022692"/>
    </source>
</evidence>
<dbReference type="GO" id="GO:0022857">
    <property type="term" value="F:transmembrane transporter activity"/>
    <property type="evidence" value="ECO:0007669"/>
    <property type="project" value="InterPro"/>
</dbReference>
<dbReference type="Gene3D" id="1.20.1250.20">
    <property type="entry name" value="MFS general substrate transporter like domains"/>
    <property type="match status" value="1"/>
</dbReference>
<feature type="transmembrane region" description="Helical" evidence="7">
    <location>
        <begin position="115"/>
        <end position="140"/>
    </location>
</feature>
<evidence type="ECO:0000256" key="1">
    <source>
        <dbReference type="ARBA" id="ARBA00004141"/>
    </source>
</evidence>
<evidence type="ECO:0000256" key="5">
    <source>
        <dbReference type="ARBA" id="ARBA00023136"/>
    </source>
</evidence>
<feature type="region of interest" description="Disordered" evidence="6">
    <location>
        <begin position="15"/>
        <end position="35"/>
    </location>
</feature>
<name>A0A0C9WDZ4_9AGAM</name>
<feature type="transmembrane region" description="Helical" evidence="7">
    <location>
        <begin position="363"/>
        <end position="387"/>
    </location>
</feature>
<feature type="transmembrane region" description="Helical" evidence="7">
    <location>
        <begin position="298"/>
        <end position="318"/>
    </location>
</feature>
<protein>
    <recommendedName>
        <fullName evidence="8">Major facilitator superfamily (MFS) profile domain-containing protein</fullName>
    </recommendedName>
</protein>
<dbReference type="CDD" id="cd17330">
    <property type="entry name" value="MFS_SLC46_TetA_like"/>
    <property type="match status" value="1"/>
</dbReference>
<evidence type="ECO:0000313" key="10">
    <source>
        <dbReference type="Proteomes" id="UP000053820"/>
    </source>
</evidence>
<organism evidence="9 10">
    <name type="scientific">Hydnomerulius pinastri MD-312</name>
    <dbReference type="NCBI Taxonomy" id="994086"/>
    <lineage>
        <taxon>Eukaryota</taxon>
        <taxon>Fungi</taxon>
        <taxon>Dikarya</taxon>
        <taxon>Basidiomycota</taxon>
        <taxon>Agaricomycotina</taxon>
        <taxon>Agaricomycetes</taxon>
        <taxon>Agaricomycetidae</taxon>
        <taxon>Boletales</taxon>
        <taxon>Boletales incertae sedis</taxon>
        <taxon>Leucogyrophana</taxon>
    </lineage>
</organism>
<keyword evidence="3 7" id="KW-0812">Transmembrane</keyword>
<feature type="transmembrane region" description="Helical" evidence="7">
    <location>
        <begin position="330"/>
        <end position="351"/>
    </location>
</feature>
<dbReference type="PANTHER" id="PTHR23504">
    <property type="entry name" value="MAJOR FACILITATOR SUPERFAMILY DOMAIN-CONTAINING PROTEIN 10"/>
    <property type="match status" value="1"/>
</dbReference>
<comment type="subcellular location">
    <subcellularLocation>
        <location evidence="1">Membrane</location>
        <topology evidence="1">Multi-pass membrane protein</topology>
    </subcellularLocation>
</comment>
<evidence type="ECO:0000259" key="8">
    <source>
        <dbReference type="PROSITE" id="PS50850"/>
    </source>
</evidence>
<dbReference type="InterPro" id="IPR020846">
    <property type="entry name" value="MFS_dom"/>
</dbReference>
<feature type="transmembrane region" description="Helical" evidence="7">
    <location>
        <begin position="84"/>
        <end position="103"/>
    </location>
</feature>
<dbReference type="SUPFAM" id="SSF103473">
    <property type="entry name" value="MFS general substrate transporter"/>
    <property type="match status" value="1"/>
</dbReference>
<dbReference type="PROSITE" id="PS50850">
    <property type="entry name" value="MFS"/>
    <property type="match status" value="1"/>
</dbReference>
<evidence type="ECO:0000256" key="6">
    <source>
        <dbReference type="SAM" id="MobiDB-lite"/>
    </source>
</evidence>
<dbReference type="AlphaFoldDB" id="A0A0C9WDZ4"/>
<feature type="transmembrane region" description="Helical" evidence="7">
    <location>
        <begin position="258"/>
        <end position="278"/>
    </location>
</feature>
<dbReference type="HOGENOM" id="CLU_001265_54_6_1"/>
<accession>A0A0C9WDZ4</accession>
<keyword evidence="2" id="KW-0813">Transport</keyword>
<dbReference type="EMBL" id="KN839853">
    <property type="protein sequence ID" value="KIJ62892.1"/>
    <property type="molecule type" value="Genomic_DNA"/>
</dbReference>
<dbReference type="PRINTS" id="PR01035">
    <property type="entry name" value="TCRTETA"/>
</dbReference>
<evidence type="ECO:0000256" key="2">
    <source>
        <dbReference type="ARBA" id="ARBA00022448"/>
    </source>
</evidence>
<dbReference type="PANTHER" id="PTHR23504:SF15">
    <property type="entry name" value="MAJOR FACILITATOR SUPERFAMILY (MFS) PROFILE DOMAIN-CONTAINING PROTEIN"/>
    <property type="match status" value="1"/>
</dbReference>
<dbReference type="Pfam" id="PF07690">
    <property type="entry name" value="MFS_1"/>
    <property type="match status" value="1"/>
</dbReference>
<evidence type="ECO:0000256" key="4">
    <source>
        <dbReference type="ARBA" id="ARBA00022989"/>
    </source>
</evidence>
<dbReference type="InterPro" id="IPR001958">
    <property type="entry name" value="Tet-R_TetA/multi-R_MdtG-like"/>
</dbReference>
<dbReference type="Proteomes" id="UP000053820">
    <property type="component" value="Unassembled WGS sequence"/>
</dbReference>
<proteinExistence type="predicted"/>
<feature type="domain" description="Major facilitator superfamily (MFS) profile" evidence="8">
    <location>
        <begin position="42"/>
        <end position="459"/>
    </location>
</feature>
<dbReference type="InterPro" id="IPR011701">
    <property type="entry name" value="MFS"/>
</dbReference>
<feature type="transmembrane region" description="Helical" evidence="7">
    <location>
        <begin position="431"/>
        <end position="451"/>
    </location>
</feature>
<feature type="transmembrane region" description="Helical" evidence="7">
    <location>
        <begin position="173"/>
        <end position="195"/>
    </location>
</feature>
<keyword evidence="5 7" id="KW-0472">Membrane</keyword>
<evidence type="ECO:0000256" key="7">
    <source>
        <dbReference type="SAM" id="Phobius"/>
    </source>
</evidence>
<feature type="transmembrane region" description="Helical" evidence="7">
    <location>
        <begin position="215"/>
        <end position="238"/>
    </location>
</feature>
<dbReference type="InterPro" id="IPR036259">
    <property type="entry name" value="MFS_trans_sf"/>
</dbReference>
<dbReference type="GO" id="GO:0016020">
    <property type="term" value="C:membrane"/>
    <property type="evidence" value="ECO:0007669"/>
    <property type="project" value="UniProtKB-SubCell"/>
</dbReference>
<keyword evidence="10" id="KW-1185">Reference proteome</keyword>
<evidence type="ECO:0000313" key="9">
    <source>
        <dbReference type="EMBL" id="KIJ62892.1"/>
    </source>
</evidence>
<keyword evidence="4 7" id="KW-1133">Transmembrane helix</keyword>
<sequence>MDVIEVAPAVAPVVSSGRNTLDPPSTPTAPSKKPRTPLPKLQLFVVLYVQLAEPITCTVIYPFVNQLVREIGITGGDERKTGYYAGLIESLFYATEAVTVLQWGRASDVIGRKPIMLIGLFGLALSMLSFGVSTQFWMLVLSRCAEGALNGNVGVTKSVMAEITDESNMAQGFAFLPMIWSTGTIIGPLIGGVLAHPEQRWPQSFGRLAFFRKHAYFLPCLAAASFSISAFVLTLIFLREAKQSSSGVPIRSILIKRVVAPIINYGFLAFVDQSVMVLQPLMYSTSIDLGGLSLSTSMIGIIMCAWGIANGFIQIFAFPPLLRKLGPRKLYTLSFAFYLVALATFPLMSLLAKRSGSVDWKVWVVLVAQLIAYLVAYNAYGCIFICVNNGTPNREALGATNGLAQTTASTMRAIAPSASSSLFSLSLEHNLVGGTAVYWILCVVVVGGLVAGTQLPSQLLTQESAHDENS</sequence>